<organism evidence="1 2">
    <name type="scientific">Armillaria borealis</name>
    <dbReference type="NCBI Taxonomy" id="47425"/>
    <lineage>
        <taxon>Eukaryota</taxon>
        <taxon>Fungi</taxon>
        <taxon>Dikarya</taxon>
        <taxon>Basidiomycota</taxon>
        <taxon>Agaricomycotina</taxon>
        <taxon>Agaricomycetes</taxon>
        <taxon>Agaricomycetidae</taxon>
        <taxon>Agaricales</taxon>
        <taxon>Marasmiineae</taxon>
        <taxon>Physalacriaceae</taxon>
        <taxon>Armillaria</taxon>
    </lineage>
</organism>
<dbReference type="EMBL" id="JAUEPT010000002">
    <property type="protein sequence ID" value="KAK0454387.1"/>
    <property type="molecule type" value="Genomic_DNA"/>
</dbReference>
<name>A0AA39K4F1_9AGAR</name>
<sequence length="225" mass="24911">MNPATLDASILSLPPFIQVQGVINIRMVGGYDKDGKKQLISHGIHRIFDLRSDTEISSYNTATPDIEGVTSVRAAISEKNAFDPASLALRLQAFNKDEIQTFLEVYEEILTIAGPAFNAILRHLIANPEEPILVHCTGYVNDYALTTHGLEPAIPMLTARFQKNPVFRNNVEGAVKMGSSRPETTVATLQMIREKFGGAEGYIKAYTSLQDRDIEMLRQTLFISV</sequence>
<accession>A0AA39K4F1</accession>
<gene>
    <name evidence="1" type="ORF">EV421DRAFT_1729593</name>
</gene>
<comment type="caution">
    <text evidence="1">The sequence shown here is derived from an EMBL/GenBank/DDBJ whole genome shotgun (WGS) entry which is preliminary data.</text>
</comment>
<proteinExistence type="predicted"/>
<dbReference type="Gene3D" id="3.90.190.10">
    <property type="entry name" value="Protein tyrosine phosphatase superfamily"/>
    <property type="match status" value="2"/>
</dbReference>
<dbReference type="InterPro" id="IPR026893">
    <property type="entry name" value="Tyr/Ser_Pase_IphP-type"/>
</dbReference>
<dbReference type="AlphaFoldDB" id="A0AA39K4F1"/>
<dbReference type="Proteomes" id="UP001175226">
    <property type="component" value="Unassembled WGS sequence"/>
</dbReference>
<evidence type="ECO:0000313" key="1">
    <source>
        <dbReference type="EMBL" id="KAK0454387.1"/>
    </source>
</evidence>
<dbReference type="SUPFAM" id="SSF52799">
    <property type="entry name" value="(Phosphotyrosine protein) phosphatases II"/>
    <property type="match status" value="1"/>
</dbReference>
<dbReference type="InterPro" id="IPR029021">
    <property type="entry name" value="Prot-tyrosine_phosphatase-like"/>
</dbReference>
<dbReference type="GO" id="GO:0004721">
    <property type="term" value="F:phosphoprotein phosphatase activity"/>
    <property type="evidence" value="ECO:0007669"/>
    <property type="project" value="InterPro"/>
</dbReference>
<keyword evidence="2" id="KW-1185">Reference proteome</keyword>
<protein>
    <submittedName>
        <fullName evidence="1">Protein-tyrosine phosphatase-like protein</fullName>
    </submittedName>
</protein>
<dbReference type="Pfam" id="PF13350">
    <property type="entry name" value="Y_phosphatase3"/>
    <property type="match status" value="2"/>
</dbReference>
<evidence type="ECO:0000313" key="2">
    <source>
        <dbReference type="Proteomes" id="UP001175226"/>
    </source>
</evidence>
<reference evidence="1" key="1">
    <citation type="submission" date="2023-06" db="EMBL/GenBank/DDBJ databases">
        <authorList>
            <consortium name="Lawrence Berkeley National Laboratory"/>
            <person name="Ahrendt S."/>
            <person name="Sahu N."/>
            <person name="Indic B."/>
            <person name="Wong-Bajracharya J."/>
            <person name="Merenyi Z."/>
            <person name="Ke H.-M."/>
            <person name="Monk M."/>
            <person name="Kocsube S."/>
            <person name="Drula E."/>
            <person name="Lipzen A."/>
            <person name="Balint B."/>
            <person name="Henrissat B."/>
            <person name="Andreopoulos B."/>
            <person name="Martin F.M."/>
            <person name="Harder C.B."/>
            <person name="Rigling D."/>
            <person name="Ford K.L."/>
            <person name="Foster G.D."/>
            <person name="Pangilinan J."/>
            <person name="Papanicolaou A."/>
            <person name="Barry K."/>
            <person name="LaButti K."/>
            <person name="Viragh M."/>
            <person name="Koriabine M."/>
            <person name="Yan M."/>
            <person name="Riley R."/>
            <person name="Champramary S."/>
            <person name="Plett K.L."/>
            <person name="Tsai I.J."/>
            <person name="Slot J."/>
            <person name="Sipos G."/>
            <person name="Plett J."/>
            <person name="Nagy L.G."/>
            <person name="Grigoriev I.V."/>
        </authorList>
    </citation>
    <scope>NUCLEOTIDE SEQUENCE</scope>
    <source>
        <strain evidence="1">FPL87.14</strain>
    </source>
</reference>